<name>U6GEF0_EIMAC</name>
<evidence type="ECO:0000313" key="4">
    <source>
        <dbReference type="Proteomes" id="UP000018050"/>
    </source>
</evidence>
<dbReference type="InterPro" id="IPR000938">
    <property type="entry name" value="CAP-Gly_domain"/>
</dbReference>
<organism evidence="3 4">
    <name type="scientific">Eimeria acervulina</name>
    <name type="common">Coccidian parasite</name>
    <dbReference type="NCBI Taxonomy" id="5801"/>
    <lineage>
        <taxon>Eukaryota</taxon>
        <taxon>Sar</taxon>
        <taxon>Alveolata</taxon>
        <taxon>Apicomplexa</taxon>
        <taxon>Conoidasida</taxon>
        <taxon>Coccidia</taxon>
        <taxon>Eucoccidiorida</taxon>
        <taxon>Eimeriorina</taxon>
        <taxon>Eimeriidae</taxon>
        <taxon>Eimeria</taxon>
    </lineage>
</organism>
<dbReference type="EMBL" id="HG670896">
    <property type="protein sequence ID" value="CDI78626.1"/>
    <property type="molecule type" value="Genomic_DNA"/>
</dbReference>
<feature type="region of interest" description="Disordered" evidence="1">
    <location>
        <begin position="78"/>
        <end position="102"/>
    </location>
</feature>
<feature type="domain" description="CAP-Gly" evidence="2">
    <location>
        <begin position="110"/>
        <end position="168"/>
    </location>
</feature>
<dbReference type="RefSeq" id="XP_013251166.1">
    <property type="nucleotide sequence ID" value="XM_013395712.1"/>
</dbReference>
<sequence length="227" mass="24318">MFGCLPSGCTLLISDSSGVNGGGSGCAAAAAAGDVAAAAAADRDTDISSRYRMADEVYEQRGDSMRRFLRNLQSSKPELFQQQQEEEQQQQQQDEQQQENEEEIRQMFPIGSRCMLSGDRRGCVVFVGARPSRPNGEVWIGVALDEPLGLTDGRDFRFGGLQPAAAAAATATAAAAAAAAAAGRKLVFSSKRLFECSGDKYGEWVKPKEVTVGDFPPLDPFDLIDEI</sequence>
<dbReference type="InterPro" id="IPR036859">
    <property type="entry name" value="CAP-Gly_dom_sf"/>
</dbReference>
<dbReference type="VEuPathDB" id="ToxoDB:EAH_00008110"/>
<evidence type="ECO:0000259" key="2">
    <source>
        <dbReference type="SMART" id="SM01052"/>
    </source>
</evidence>
<accession>U6GEF0</accession>
<evidence type="ECO:0000313" key="3">
    <source>
        <dbReference type="EMBL" id="CDI78626.1"/>
    </source>
</evidence>
<dbReference type="SUPFAM" id="SSF74924">
    <property type="entry name" value="Cap-Gly domain"/>
    <property type="match status" value="1"/>
</dbReference>
<dbReference type="GeneID" id="25268881"/>
<dbReference type="Gene3D" id="2.30.30.190">
    <property type="entry name" value="CAP Gly-rich-like domain"/>
    <property type="match status" value="1"/>
</dbReference>
<proteinExistence type="predicted"/>
<dbReference type="SMART" id="SM01052">
    <property type="entry name" value="CAP_GLY"/>
    <property type="match status" value="1"/>
</dbReference>
<protein>
    <submittedName>
        <fullName evidence="3">Tubulin-specific chaperone, putative</fullName>
    </submittedName>
</protein>
<gene>
    <name evidence="3" type="ORF">EAH_00008110</name>
</gene>
<reference evidence="3" key="2">
    <citation type="submission" date="2013-10" db="EMBL/GenBank/DDBJ databases">
        <authorList>
            <person name="Aslett M."/>
        </authorList>
    </citation>
    <scope>NUCLEOTIDE SEQUENCE</scope>
    <source>
        <strain evidence="3">Houghton</strain>
    </source>
</reference>
<evidence type="ECO:0000256" key="1">
    <source>
        <dbReference type="SAM" id="MobiDB-lite"/>
    </source>
</evidence>
<dbReference type="Pfam" id="PF01302">
    <property type="entry name" value="CAP_GLY"/>
    <property type="match status" value="1"/>
</dbReference>
<dbReference type="OMA" id="CMLSGDR"/>
<dbReference type="OrthoDB" id="2130750at2759"/>
<dbReference type="Proteomes" id="UP000018050">
    <property type="component" value="Unassembled WGS sequence"/>
</dbReference>
<keyword evidence="4" id="KW-1185">Reference proteome</keyword>
<dbReference type="AlphaFoldDB" id="U6GEF0"/>
<reference evidence="3" key="1">
    <citation type="submission" date="2013-10" db="EMBL/GenBank/DDBJ databases">
        <title>Genomic analysis of the causative agents of coccidiosis in chickens.</title>
        <authorList>
            <person name="Reid A.J."/>
            <person name="Blake D."/>
            <person name="Billington K."/>
            <person name="Browne H."/>
            <person name="Dunn M."/>
            <person name="Hung S."/>
            <person name="Kawahara F."/>
            <person name="Miranda-Saavedra D."/>
            <person name="Mourier T."/>
            <person name="Nagra H."/>
            <person name="Otto T.D."/>
            <person name="Rawlings N."/>
            <person name="Sanchez A."/>
            <person name="Sanders M."/>
            <person name="Subramaniam C."/>
            <person name="Tay Y."/>
            <person name="Dear P."/>
            <person name="Doerig C."/>
            <person name="Gruber A."/>
            <person name="Parkinson J."/>
            <person name="Shirley M."/>
            <person name="Wan K.L."/>
            <person name="Berriman M."/>
            <person name="Tomley F."/>
            <person name="Pain A."/>
        </authorList>
    </citation>
    <scope>NUCLEOTIDE SEQUENCE</scope>
    <source>
        <strain evidence="3">Houghton</strain>
    </source>
</reference>